<evidence type="ECO:0000313" key="8">
    <source>
        <dbReference type="EMBL" id="AWL09825.1"/>
    </source>
</evidence>
<keyword evidence="4" id="KW-0812">Transmembrane</keyword>
<dbReference type="PIRSF" id="PIRSF002746">
    <property type="entry name" value="Gluconate_transporter"/>
    <property type="match status" value="1"/>
</dbReference>
<keyword evidence="3" id="KW-1003">Cell membrane</keyword>
<evidence type="ECO:0000256" key="2">
    <source>
        <dbReference type="ARBA" id="ARBA00022448"/>
    </source>
</evidence>
<evidence type="ECO:0000256" key="4">
    <source>
        <dbReference type="ARBA" id="ARBA00022692"/>
    </source>
</evidence>
<evidence type="ECO:0000313" key="9">
    <source>
        <dbReference type="Proteomes" id="UP000245468"/>
    </source>
</evidence>
<dbReference type="RefSeq" id="WP_109323484.1">
    <property type="nucleotide sequence ID" value="NZ_CP029346.1"/>
</dbReference>
<dbReference type="AlphaFoldDB" id="A0A2S2DWQ9"/>
<protein>
    <submittedName>
        <fullName evidence="8">Gluconate permease</fullName>
    </submittedName>
</protein>
<keyword evidence="9" id="KW-1185">Reference proteome</keyword>
<keyword evidence="6" id="KW-0472">Membrane</keyword>
<evidence type="ECO:0000256" key="1">
    <source>
        <dbReference type="ARBA" id="ARBA00004651"/>
    </source>
</evidence>
<dbReference type="OrthoDB" id="9787129at2"/>
<comment type="similarity">
    <text evidence="7">Belongs to the GntP permease family.</text>
</comment>
<keyword evidence="5" id="KW-1133">Transmembrane helix</keyword>
<dbReference type="GO" id="GO:0015128">
    <property type="term" value="F:gluconate transmembrane transporter activity"/>
    <property type="evidence" value="ECO:0007669"/>
    <property type="project" value="InterPro"/>
</dbReference>
<dbReference type="KEGG" id="psez:HME7025_01976"/>
<dbReference type="Pfam" id="PF02447">
    <property type="entry name" value="GntP_permease"/>
    <property type="match status" value="1"/>
</dbReference>
<dbReference type="GO" id="GO:0005886">
    <property type="term" value="C:plasma membrane"/>
    <property type="evidence" value="ECO:0007669"/>
    <property type="project" value="UniProtKB-SubCell"/>
</dbReference>
<dbReference type="Proteomes" id="UP000245468">
    <property type="component" value="Chromosome"/>
</dbReference>
<proteinExistence type="inferred from homology"/>
<gene>
    <name evidence="8" type="ORF">HME7025_01976</name>
</gene>
<name>A0A2S2DWQ9_9BACT</name>
<dbReference type="PANTHER" id="PTHR30354">
    <property type="entry name" value="GNT FAMILY GLUCONATE TRANSPORTER"/>
    <property type="match status" value="1"/>
</dbReference>
<reference evidence="9" key="1">
    <citation type="submission" date="2018-05" db="EMBL/GenBank/DDBJ databases">
        <title>Pseudarcicella sp. HME7025 Genome sequencing and assembly.</title>
        <authorList>
            <person name="Kim H."/>
            <person name="Kang H."/>
            <person name="Joh K."/>
        </authorList>
    </citation>
    <scope>NUCLEOTIDE SEQUENCE [LARGE SCALE GENOMIC DNA]</scope>
    <source>
        <strain evidence="9">HME7025</strain>
    </source>
</reference>
<dbReference type="InterPro" id="IPR003474">
    <property type="entry name" value="Glcn_transporter"/>
</dbReference>
<organism evidence="8 9">
    <name type="scientific">Aquirufa nivalisilvae</name>
    <dbReference type="NCBI Taxonomy" id="2516557"/>
    <lineage>
        <taxon>Bacteria</taxon>
        <taxon>Pseudomonadati</taxon>
        <taxon>Bacteroidota</taxon>
        <taxon>Cytophagia</taxon>
        <taxon>Cytophagales</taxon>
        <taxon>Flectobacillaceae</taxon>
        <taxon>Aquirufa</taxon>
    </lineage>
</organism>
<evidence type="ECO:0000256" key="7">
    <source>
        <dbReference type="ARBA" id="ARBA00049663"/>
    </source>
</evidence>
<evidence type="ECO:0000256" key="5">
    <source>
        <dbReference type="ARBA" id="ARBA00022989"/>
    </source>
</evidence>
<evidence type="ECO:0000256" key="6">
    <source>
        <dbReference type="ARBA" id="ARBA00023136"/>
    </source>
</evidence>
<dbReference type="EMBL" id="CP029346">
    <property type="protein sequence ID" value="AWL09825.1"/>
    <property type="molecule type" value="Genomic_DNA"/>
</dbReference>
<sequence length="437" mass="46555">MTIAIVVLCICLLVFLITYQKVNAFIAFLIISLTTGYLLGLPLGELAKSVQKGIGDTLGSLVTIIVLGAMLGKLVASSGAAQQISSSLIQAFGQKNMAWGLMLTGFIIGIPLFYNVGFVLMIPLIFALVHQFKLHPLVTGIPMMASLSVAHGFLPPHPSPAALVAQFDANMGTTLFYGIIVSIPAIICAGPLFSKTLTRLPIRSLKAFQGEPIPESQLPSRTASFITALFPVFLLVVTTLADLKIDKSSALTPLIHLVADPSMVMLIAICVATYTLGLRMGKKMEEIMVIYTDAVKDVAMILLIIAGAGSLKEVLLVSGVSKEIAGYLQTLPFPPLVLGWLMAAIIRVCVGSATIAGLTAAGMIYPIVSTGLVNPNLMVLSIGAGSLMFSHVNDTGFWLFKEYFNLSVKETIRSWSLMESIVSIVGLLGVLVLNQFI</sequence>
<dbReference type="PANTHER" id="PTHR30354:SF22">
    <property type="entry name" value="HIGH-AFFINITY GLUCONATE TRANSPORTER"/>
    <property type="match status" value="1"/>
</dbReference>
<dbReference type="NCBIfam" id="TIGR00791">
    <property type="entry name" value="gntP"/>
    <property type="match status" value="1"/>
</dbReference>
<comment type="subcellular location">
    <subcellularLocation>
        <location evidence="1">Cell membrane</location>
        <topology evidence="1">Multi-pass membrane protein</topology>
    </subcellularLocation>
</comment>
<keyword evidence="2" id="KW-0813">Transport</keyword>
<evidence type="ECO:0000256" key="3">
    <source>
        <dbReference type="ARBA" id="ARBA00022475"/>
    </source>
</evidence>
<accession>A0A2S2DWQ9</accession>